<dbReference type="PROSITE" id="PS50965">
    <property type="entry name" value="NERD"/>
    <property type="match status" value="1"/>
</dbReference>
<sequence length="336" mass="38817">MIEKERIIPRIILILQALFRRLPPNHPKLLMISEELGKRMAGFKGEKALDYSLSFLDPKEYYILHDLRIPFKNSFFQIDTLIITTKFILNIEVKYLAGTAYFDPIFNQLIQTKEGIESALPDPTIQIKRQESQLLKWLKKNGFPSIPIYSCVVMSNDRTIIKTSPDNKSLNKIVIHRHSLLDKINGIESSVEKETASSKDIKKIIRTLIRKHQEATPSIPERFNIEEKDLLKGVICEVCHHRPLVRKHGTWFCLKCESRNNDAHIQALKDYELLIDSKINNTELRKYLVVASPYVAKRLLQSLNLPTAGTKKGTQYILIFNEGQPQKTKQKHPPII</sequence>
<dbReference type="AlphaFoldDB" id="A0A366EVJ6"/>
<dbReference type="Proteomes" id="UP000252118">
    <property type="component" value="Unassembled WGS sequence"/>
</dbReference>
<name>A0A366EVJ6_9BACI</name>
<organism evidence="2 3">
    <name type="scientific">Rossellomorea aquimaris</name>
    <dbReference type="NCBI Taxonomy" id="189382"/>
    <lineage>
        <taxon>Bacteria</taxon>
        <taxon>Bacillati</taxon>
        <taxon>Bacillota</taxon>
        <taxon>Bacilli</taxon>
        <taxon>Bacillales</taxon>
        <taxon>Bacillaceae</taxon>
        <taxon>Rossellomorea</taxon>
    </lineage>
</organism>
<reference evidence="2 3" key="1">
    <citation type="submission" date="2018-06" db="EMBL/GenBank/DDBJ databases">
        <title>Freshwater and sediment microbial communities from various areas in North America, analyzing microbe dynamics in response to fracking.</title>
        <authorList>
            <person name="Lamendella R."/>
        </authorList>
    </citation>
    <scope>NUCLEOTIDE SEQUENCE [LARGE SCALE GENOMIC DNA]</scope>
    <source>
        <strain evidence="2 3">97B</strain>
    </source>
</reference>
<evidence type="ECO:0000313" key="3">
    <source>
        <dbReference type="Proteomes" id="UP000252118"/>
    </source>
</evidence>
<dbReference type="EMBL" id="QNRJ01000004">
    <property type="protein sequence ID" value="RBP05515.1"/>
    <property type="molecule type" value="Genomic_DNA"/>
</dbReference>
<evidence type="ECO:0000313" key="2">
    <source>
        <dbReference type="EMBL" id="RBP05515.1"/>
    </source>
</evidence>
<dbReference type="Pfam" id="PF08378">
    <property type="entry name" value="NERD"/>
    <property type="match status" value="1"/>
</dbReference>
<dbReference type="OrthoDB" id="569879at2"/>
<protein>
    <submittedName>
        <fullName evidence="2">Nuclease-like protein</fullName>
    </submittedName>
</protein>
<proteinExistence type="predicted"/>
<accession>A0A366EVJ6</accession>
<feature type="domain" description="NERD" evidence="1">
    <location>
        <begin position="41"/>
        <end position="157"/>
    </location>
</feature>
<dbReference type="InterPro" id="IPR011528">
    <property type="entry name" value="NERD"/>
</dbReference>
<gene>
    <name evidence="2" type="ORF">DET59_104234</name>
</gene>
<dbReference type="RefSeq" id="WP_113969075.1">
    <property type="nucleotide sequence ID" value="NZ_QNRJ01000004.1"/>
</dbReference>
<evidence type="ECO:0000259" key="1">
    <source>
        <dbReference type="PROSITE" id="PS50965"/>
    </source>
</evidence>
<comment type="caution">
    <text evidence="2">The sequence shown here is derived from an EMBL/GenBank/DDBJ whole genome shotgun (WGS) entry which is preliminary data.</text>
</comment>